<comment type="caution">
    <text evidence="3">The sequence shown here is derived from an EMBL/GenBank/DDBJ whole genome shotgun (WGS) entry which is preliminary data.</text>
</comment>
<evidence type="ECO:0000313" key="4">
    <source>
        <dbReference type="Proteomes" id="UP000644020"/>
    </source>
</evidence>
<dbReference type="GO" id="GO:0003676">
    <property type="term" value="F:nucleic acid binding"/>
    <property type="evidence" value="ECO:0007669"/>
    <property type="project" value="InterPro"/>
</dbReference>
<dbReference type="PROSITE" id="PS50994">
    <property type="entry name" value="INTEGRASE"/>
    <property type="match status" value="1"/>
</dbReference>
<feature type="domain" description="Integrase catalytic" evidence="2">
    <location>
        <begin position="274"/>
        <end position="530"/>
    </location>
</feature>
<evidence type="ECO:0000259" key="2">
    <source>
        <dbReference type="PROSITE" id="PS50994"/>
    </source>
</evidence>
<evidence type="ECO:0000313" key="3">
    <source>
        <dbReference type="EMBL" id="GHB09128.1"/>
    </source>
</evidence>
<feature type="compositionally biased region" description="Low complexity" evidence="1">
    <location>
        <begin position="782"/>
        <end position="791"/>
    </location>
</feature>
<feature type="region of interest" description="Disordered" evidence="1">
    <location>
        <begin position="766"/>
        <end position="805"/>
    </location>
</feature>
<dbReference type="SUPFAM" id="SSF53098">
    <property type="entry name" value="Ribonuclease H-like"/>
    <property type="match status" value="1"/>
</dbReference>
<organism evidence="3 4">
    <name type="scientific">Streptomyces termitum</name>
    <dbReference type="NCBI Taxonomy" id="67368"/>
    <lineage>
        <taxon>Bacteria</taxon>
        <taxon>Bacillati</taxon>
        <taxon>Actinomycetota</taxon>
        <taxon>Actinomycetes</taxon>
        <taxon>Kitasatosporales</taxon>
        <taxon>Streptomycetaceae</taxon>
        <taxon>Streptomyces</taxon>
    </lineage>
</organism>
<reference evidence="3" key="1">
    <citation type="journal article" date="2014" name="Int. J. Syst. Evol. Microbiol.">
        <title>Complete genome sequence of Corynebacterium casei LMG S-19264T (=DSM 44701T), isolated from a smear-ripened cheese.</title>
        <authorList>
            <consortium name="US DOE Joint Genome Institute (JGI-PGF)"/>
            <person name="Walter F."/>
            <person name="Albersmeier A."/>
            <person name="Kalinowski J."/>
            <person name="Ruckert C."/>
        </authorList>
    </citation>
    <scope>NUCLEOTIDE SEQUENCE</scope>
    <source>
        <strain evidence="3">JCM 4518</strain>
    </source>
</reference>
<dbReference type="GO" id="GO:0015074">
    <property type="term" value="P:DNA integration"/>
    <property type="evidence" value="ECO:0007669"/>
    <property type="project" value="InterPro"/>
</dbReference>
<keyword evidence="4" id="KW-1185">Reference proteome</keyword>
<dbReference type="InterPro" id="IPR036397">
    <property type="entry name" value="RNaseH_sf"/>
</dbReference>
<name>A0A918WCY2_9ACTN</name>
<dbReference type="Proteomes" id="UP000644020">
    <property type="component" value="Unassembled WGS sequence"/>
</dbReference>
<proteinExistence type="predicted"/>
<dbReference type="InterPro" id="IPR001584">
    <property type="entry name" value="Integrase_cat-core"/>
</dbReference>
<evidence type="ECO:0000256" key="1">
    <source>
        <dbReference type="SAM" id="MobiDB-lite"/>
    </source>
</evidence>
<feature type="compositionally biased region" description="Acidic residues" evidence="1">
    <location>
        <begin position="792"/>
        <end position="805"/>
    </location>
</feature>
<accession>A0A918WCY2</accession>
<sequence length="805" mass="88019">MARAAVAERVSRAHHGLLSCGDMVRWRGERYSVVLLDGVMVHLAPRPGSGLPLVALPVGLLASARDFAVLDAEGRPVKYAPIADFGLMEGISPEADREARIWERHVIEVATGLLPGQAEDATPRPGYAPGEFTLIERYKTKAAELNAVLDFDVSWHTVQRKRLQYEKNGVWGLVDKRRTRMPSLYGRCDPRMVDVLLQLVREREGKVAITASALFTLVRRTVRREYGPTMKVPPDTTLYKLLDRLGIRVTDLRSASRRKPGAGNTPGPPFGTTTAVAPGELVQIDSTELDVKVLGDDGLPTSVELTVMVDVATRSILAAVLRPKTSRHRRARKGSQRLGLVASRKSPGRATKAVDATLLLAQALVPLPMRPGFSAAAHASASDLPYEELVAADERMLRAASRPVIFPDLIVIDHGSVFTGTAFFDACAYLGISVRPARVRTPTDKAIIERTNGSIKSLFSQYVNTYTGNRPGYRARTVDGEELFTLAQLDDLLQEWIVLGWQNRVHDELRSPYDPNLPALTPNQMYAATVRAAGYIPVPLGRDDYLRLLPTAWVGVSDEGIRFMNRVYENPEGKLDPYRNRRSGLGGKRRGGWQLRYNPYAPEHVWLYDHEKTQWVEASFRHQHLIGAPWTQYLWDIATTEHLARGGRKDDDDAIAQALAELLERAGQGPQETTAAVVPDGWGPQFPPPAPAPVFDPYAALDASAAGQDSGELDLPDDGMYGLPGPADLSRRALGGGDPLFLSPASQGSAWSAEAMAAFKDSYFDGLPPLDPDGAARAKPSGELGLPGLEGDLFDLSDPDLDPED</sequence>
<dbReference type="AlphaFoldDB" id="A0A918WCY2"/>
<protein>
    <submittedName>
        <fullName evidence="3">Transposase</fullName>
    </submittedName>
</protein>
<gene>
    <name evidence="3" type="ORF">GCM10010305_60090</name>
</gene>
<dbReference type="InterPro" id="IPR012337">
    <property type="entry name" value="RNaseH-like_sf"/>
</dbReference>
<dbReference type="Gene3D" id="3.30.420.10">
    <property type="entry name" value="Ribonuclease H-like superfamily/Ribonuclease H"/>
    <property type="match status" value="2"/>
</dbReference>
<dbReference type="EMBL" id="BMUL01000025">
    <property type="protein sequence ID" value="GHB09128.1"/>
    <property type="molecule type" value="Genomic_DNA"/>
</dbReference>
<reference evidence="3" key="2">
    <citation type="submission" date="2020-09" db="EMBL/GenBank/DDBJ databases">
        <authorList>
            <person name="Sun Q."/>
            <person name="Ohkuma M."/>
        </authorList>
    </citation>
    <scope>NUCLEOTIDE SEQUENCE</scope>
    <source>
        <strain evidence="3">JCM 4518</strain>
    </source>
</reference>